<evidence type="ECO:0000256" key="14">
    <source>
        <dbReference type="ARBA" id="ARBA00023211"/>
    </source>
</evidence>
<evidence type="ECO:0000313" key="21">
    <source>
        <dbReference type="Proteomes" id="UP000311382"/>
    </source>
</evidence>
<evidence type="ECO:0000256" key="3">
    <source>
        <dbReference type="ARBA" id="ARBA00001946"/>
    </source>
</evidence>
<dbReference type="UniPathway" id="UPA00378"/>
<evidence type="ECO:0000256" key="12">
    <source>
        <dbReference type="ARBA" id="ARBA00022989"/>
    </source>
</evidence>
<evidence type="ECO:0000259" key="19">
    <source>
        <dbReference type="Pfam" id="PF00535"/>
    </source>
</evidence>
<feature type="transmembrane region" description="Helical" evidence="18">
    <location>
        <begin position="288"/>
        <end position="312"/>
    </location>
</feature>
<evidence type="ECO:0000256" key="7">
    <source>
        <dbReference type="ARBA" id="ARBA00022676"/>
    </source>
</evidence>
<dbReference type="Gene3D" id="3.90.550.10">
    <property type="entry name" value="Spore Coat Polysaccharide Biosynthesis Protein SpsA, Chain A"/>
    <property type="match status" value="1"/>
</dbReference>
<dbReference type="GO" id="GO:0035269">
    <property type="term" value="P:protein O-linked glycosylation via mannose"/>
    <property type="evidence" value="ECO:0007669"/>
    <property type="project" value="TreeGrafter"/>
</dbReference>
<organism evidence="20 21">
    <name type="scientific">Rhodotorula diobovata</name>
    <dbReference type="NCBI Taxonomy" id="5288"/>
    <lineage>
        <taxon>Eukaryota</taxon>
        <taxon>Fungi</taxon>
        <taxon>Dikarya</taxon>
        <taxon>Basidiomycota</taxon>
        <taxon>Pucciniomycotina</taxon>
        <taxon>Microbotryomycetes</taxon>
        <taxon>Sporidiobolales</taxon>
        <taxon>Sporidiobolaceae</taxon>
        <taxon>Rhodotorula</taxon>
    </lineage>
</organism>
<evidence type="ECO:0000256" key="4">
    <source>
        <dbReference type="ARBA" id="ARBA00004308"/>
    </source>
</evidence>
<dbReference type="EMBL" id="SOZI01000122">
    <property type="protein sequence ID" value="TNY18775.1"/>
    <property type="molecule type" value="Genomic_DNA"/>
</dbReference>
<comment type="cofactor">
    <cofactor evidence="1">
        <name>Ca(2+)</name>
        <dbReference type="ChEBI" id="CHEBI:29108"/>
    </cofactor>
</comment>
<dbReference type="AlphaFoldDB" id="A0A5C5FQ73"/>
<evidence type="ECO:0000256" key="1">
    <source>
        <dbReference type="ARBA" id="ARBA00001913"/>
    </source>
</evidence>
<dbReference type="GO" id="GO:0006488">
    <property type="term" value="P:dolichol-linked oligosaccharide biosynthetic process"/>
    <property type="evidence" value="ECO:0007669"/>
    <property type="project" value="TreeGrafter"/>
</dbReference>
<evidence type="ECO:0000256" key="6">
    <source>
        <dbReference type="ARBA" id="ARBA00006739"/>
    </source>
</evidence>
<evidence type="ECO:0000256" key="11">
    <source>
        <dbReference type="ARBA" id="ARBA00022842"/>
    </source>
</evidence>
<keyword evidence="12 18" id="KW-1133">Transmembrane helix</keyword>
<keyword evidence="16" id="KW-0256">Endoplasmic reticulum</keyword>
<comment type="pathway">
    <text evidence="5 16">Protein modification; protein glycosylation.</text>
</comment>
<keyword evidence="9 18" id="KW-0812">Transmembrane</keyword>
<gene>
    <name evidence="20" type="ORF">DMC30DRAFT_422380</name>
</gene>
<comment type="subunit">
    <text evidence="16">Component of the dolichol-phosphate mannose (DPM) synthase complex.</text>
</comment>
<dbReference type="InterPro" id="IPR029044">
    <property type="entry name" value="Nucleotide-diphossugar_trans"/>
</dbReference>
<comment type="cofactor">
    <cofactor evidence="2">
        <name>Mn(2+)</name>
        <dbReference type="ChEBI" id="CHEBI:29035"/>
    </cofactor>
</comment>
<dbReference type="CDD" id="cd06442">
    <property type="entry name" value="DPM1_like"/>
    <property type="match status" value="1"/>
</dbReference>
<evidence type="ECO:0000256" key="9">
    <source>
        <dbReference type="ARBA" id="ARBA00022692"/>
    </source>
</evidence>
<keyword evidence="21" id="KW-1185">Reference proteome</keyword>
<reference evidence="20 21" key="1">
    <citation type="submission" date="2019-03" db="EMBL/GenBank/DDBJ databases">
        <title>Rhodosporidium diobovatum UCD-FST 08-225 genome sequencing, assembly, and annotation.</title>
        <authorList>
            <person name="Fakankun I.U."/>
            <person name="Fristensky B."/>
            <person name="Levin D.B."/>
        </authorList>
    </citation>
    <scope>NUCLEOTIDE SEQUENCE [LARGE SCALE GENOMIC DNA]</scope>
    <source>
        <strain evidence="20 21">UCD-FST 08-225</strain>
    </source>
</reference>
<dbReference type="GO" id="GO:0005789">
    <property type="term" value="C:endoplasmic reticulum membrane"/>
    <property type="evidence" value="ECO:0007669"/>
    <property type="project" value="TreeGrafter"/>
</dbReference>
<name>A0A5C5FQ73_9BASI</name>
<evidence type="ECO:0000256" key="17">
    <source>
        <dbReference type="SAM" id="MobiDB-lite"/>
    </source>
</evidence>
<comment type="similarity">
    <text evidence="6 16">Belongs to the glycosyltransferase 2 family.</text>
</comment>
<dbReference type="InterPro" id="IPR001173">
    <property type="entry name" value="Glyco_trans_2-like"/>
</dbReference>
<dbReference type="OrthoDB" id="2603at2759"/>
<evidence type="ECO:0000256" key="15">
    <source>
        <dbReference type="ARBA" id="ARBA00053724"/>
    </source>
</evidence>
<dbReference type="Proteomes" id="UP000311382">
    <property type="component" value="Unassembled WGS sequence"/>
</dbReference>
<evidence type="ECO:0000256" key="10">
    <source>
        <dbReference type="ARBA" id="ARBA00022723"/>
    </source>
</evidence>
<comment type="catalytic activity">
    <reaction evidence="16">
        <text>a di-trans,poly-cis-dolichyl phosphate + GDP-alpha-D-mannose = a di-trans,poly-cis-dolichyl beta-D-mannosyl phosphate + GDP</text>
        <dbReference type="Rhea" id="RHEA:21184"/>
        <dbReference type="Rhea" id="RHEA-COMP:19498"/>
        <dbReference type="Rhea" id="RHEA-COMP:19501"/>
        <dbReference type="ChEBI" id="CHEBI:57527"/>
        <dbReference type="ChEBI" id="CHEBI:57683"/>
        <dbReference type="ChEBI" id="CHEBI:58189"/>
        <dbReference type="ChEBI" id="CHEBI:58211"/>
    </reaction>
</comment>
<keyword evidence="10" id="KW-0479">Metal-binding</keyword>
<comment type="cofactor">
    <cofactor evidence="3">
        <name>Mg(2+)</name>
        <dbReference type="ChEBI" id="CHEBI:18420"/>
    </cofactor>
</comment>
<proteinExistence type="inferred from homology"/>
<comment type="function">
    <text evidence="15 16">Transfers mannose from GDP-mannose to dolichol monophosphate to form dolichol phosphate mannose (Dol-P-Man) which is the mannosyl donor in pathways leading to N-glycosylation, glycosyl phosphatidylinositol membrane anchoring, and O-mannosylation of proteins.</text>
</comment>
<evidence type="ECO:0000313" key="20">
    <source>
        <dbReference type="EMBL" id="TNY18775.1"/>
    </source>
</evidence>
<feature type="domain" description="Glycosyltransferase 2-like" evidence="19">
    <location>
        <begin position="64"/>
        <end position="223"/>
    </location>
</feature>
<evidence type="ECO:0000256" key="2">
    <source>
        <dbReference type="ARBA" id="ARBA00001936"/>
    </source>
</evidence>
<feature type="region of interest" description="Disordered" evidence="17">
    <location>
        <begin position="334"/>
        <end position="359"/>
    </location>
</feature>
<evidence type="ECO:0000256" key="5">
    <source>
        <dbReference type="ARBA" id="ARBA00004922"/>
    </source>
</evidence>
<dbReference type="STRING" id="5288.A0A5C5FQ73"/>
<dbReference type="GO" id="GO:0046872">
    <property type="term" value="F:metal ion binding"/>
    <property type="evidence" value="ECO:0007669"/>
    <property type="project" value="UniProtKB-KW"/>
</dbReference>
<comment type="caution">
    <text evidence="20">The sequence shown here is derived from an EMBL/GenBank/DDBJ whole genome shotgun (WGS) entry which is preliminary data.</text>
</comment>
<evidence type="ECO:0000256" key="13">
    <source>
        <dbReference type="ARBA" id="ARBA00023136"/>
    </source>
</evidence>
<dbReference type="FunFam" id="3.90.550.10:FF:000119">
    <property type="entry name" value="Dolichol-phosphate mannosyltransferase subunit 1"/>
    <property type="match status" value="1"/>
</dbReference>
<keyword evidence="14" id="KW-0464">Manganese</keyword>
<evidence type="ECO:0000256" key="18">
    <source>
        <dbReference type="SAM" id="Phobius"/>
    </source>
</evidence>
<protein>
    <recommendedName>
        <fullName evidence="16">Dolichol-phosphate mannosyltransferase subunit 1</fullName>
        <ecNumber evidence="16">2.4.1.83</ecNumber>
    </recommendedName>
</protein>
<dbReference type="PANTHER" id="PTHR43398:SF1">
    <property type="entry name" value="DOLICHOL-PHOSPHATE MANNOSYLTRANSFERASE SUBUNIT 1"/>
    <property type="match status" value="1"/>
</dbReference>
<keyword evidence="7 16" id="KW-0328">Glycosyltransferase</keyword>
<keyword evidence="13 18" id="KW-0472">Membrane</keyword>
<dbReference type="PANTHER" id="PTHR43398">
    <property type="entry name" value="DOLICHOL-PHOSPHATE MANNOSYLTRANSFERASE SUBUNIT 1"/>
    <property type="match status" value="1"/>
</dbReference>
<dbReference type="EC" id="2.4.1.83" evidence="16"/>
<dbReference type="InterPro" id="IPR039528">
    <property type="entry name" value="DPM1-like"/>
</dbReference>
<keyword evidence="8 16" id="KW-0808">Transferase</keyword>
<keyword evidence="11" id="KW-0460">Magnesium</keyword>
<accession>A0A5C5FQ73</accession>
<dbReference type="SUPFAM" id="SSF53448">
    <property type="entry name" value="Nucleotide-diphospho-sugar transferases"/>
    <property type="match status" value="1"/>
</dbReference>
<evidence type="ECO:0000256" key="16">
    <source>
        <dbReference type="RuleBase" id="RU365083"/>
    </source>
</evidence>
<dbReference type="GO" id="GO:0006506">
    <property type="term" value="P:GPI anchor biosynthetic process"/>
    <property type="evidence" value="ECO:0007669"/>
    <property type="project" value="TreeGrafter"/>
</dbReference>
<dbReference type="GO" id="GO:0004582">
    <property type="term" value="F:dolichyl-phosphate beta-D-mannosyltransferase activity"/>
    <property type="evidence" value="ECO:0007669"/>
    <property type="project" value="UniProtKB-UniRule"/>
</dbReference>
<dbReference type="Pfam" id="PF00535">
    <property type="entry name" value="Glycos_transf_2"/>
    <property type="match status" value="1"/>
</dbReference>
<comment type="subcellular location">
    <subcellularLocation>
        <location evidence="4">Endomembrane system</location>
    </subcellularLocation>
    <subcellularLocation>
        <location evidence="16">Endoplasmic reticulum</location>
    </subcellularLocation>
</comment>
<sequence>MAMRWRSGAAPLGVPRLAAVFLASLVVAILVLRPGSTRLYNPRISALYSPPHADTPSHTPIHSSVVVPAYHERDNLAPLVRAVFASVRDPAGTEVVVVDDDSRDGTVQEVERLRREEGFNVELLVRTDEKGLSSAVLRGFERARGDKMLVMDADLQHPPQAVQPLLDALSTSSPLALGTRYGEGVSMSKGWPLHRRIISWGARVLARPLTSASDPMTGFFAITKEQFHRSQPLNPSGFKLALELLLKSPLPAHATVPEVPYSFGLRTSGSSKLSSKVMLKYVGQLVTLYVWAWGLAFYVVVAAGVTLAVAAGERVLRYRARKLTRGKEYPLGGFHADAGTPPLSPRARGKRRDVSPGAAGAGGGGLAAWVGAATGGAGGGNTVLERKRLV</sequence>
<evidence type="ECO:0000256" key="8">
    <source>
        <dbReference type="ARBA" id="ARBA00022679"/>
    </source>
</evidence>